<accession>A0A6B0U6D8</accession>
<proteinExistence type="predicted"/>
<name>A0A6B0U6D8_IXORI</name>
<sequence>MLRCRGVFPLPSWALTSAPCWSRLLATLSIPWGVPWEALKPATMCRAVSFSRGTAKSTDALCSTRNSAENSSPLSMALCSNV</sequence>
<dbReference type="AlphaFoldDB" id="A0A6B0U6D8"/>
<protein>
    <submittedName>
        <fullName evidence="1">Putative secreted protein</fullName>
    </submittedName>
</protein>
<organism evidence="1">
    <name type="scientific">Ixodes ricinus</name>
    <name type="common">Common tick</name>
    <name type="synonym">Acarus ricinus</name>
    <dbReference type="NCBI Taxonomy" id="34613"/>
    <lineage>
        <taxon>Eukaryota</taxon>
        <taxon>Metazoa</taxon>
        <taxon>Ecdysozoa</taxon>
        <taxon>Arthropoda</taxon>
        <taxon>Chelicerata</taxon>
        <taxon>Arachnida</taxon>
        <taxon>Acari</taxon>
        <taxon>Parasitiformes</taxon>
        <taxon>Ixodida</taxon>
        <taxon>Ixodoidea</taxon>
        <taxon>Ixodidae</taxon>
        <taxon>Ixodinae</taxon>
        <taxon>Ixodes</taxon>
    </lineage>
</organism>
<evidence type="ECO:0000313" key="1">
    <source>
        <dbReference type="EMBL" id="MXU84707.1"/>
    </source>
</evidence>
<dbReference type="EMBL" id="GIFC01002624">
    <property type="protein sequence ID" value="MXU84707.1"/>
    <property type="molecule type" value="Transcribed_RNA"/>
</dbReference>
<reference evidence="1" key="1">
    <citation type="submission" date="2019-12" db="EMBL/GenBank/DDBJ databases">
        <title>An insight into the sialome of adult female Ixodes ricinus ticks feeding for 6 days.</title>
        <authorList>
            <person name="Perner J."/>
            <person name="Ribeiro J.M.C."/>
        </authorList>
    </citation>
    <scope>NUCLEOTIDE SEQUENCE</scope>
    <source>
        <strain evidence="1">Semi-engorged</strain>
        <tissue evidence="1">Salivary glands</tissue>
    </source>
</reference>